<comment type="caution">
    <text evidence="2">The sequence shown here is derived from an EMBL/GenBank/DDBJ whole genome shotgun (WGS) entry which is preliminary data.</text>
</comment>
<dbReference type="AlphaFoldDB" id="A0A2I2GAT4"/>
<reference evidence="2 3" key="1">
    <citation type="submission" date="2016-12" db="EMBL/GenBank/DDBJ databases">
        <title>The genomes of Aspergillus section Nigri reveals drivers in fungal speciation.</title>
        <authorList>
            <consortium name="DOE Joint Genome Institute"/>
            <person name="Vesth T.C."/>
            <person name="Nybo J."/>
            <person name="Theobald S."/>
            <person name="Brandl J."/>
            <person name="Frisvad J.C."/>
            <person name="Nielsen K.F."/>
            <person name="Lyhne E.K."/>
            <person name="Kogle M.E."/>
            <person name="Kuo A."/>
            <person name="Riley R."/>
            <person name="Clum A."/>
            <person name="Nolan M."/>
            <person name="Lipzen A."/>
            <person name="Salamov A."/>
            <person name="Henrissat B."/>
            <person name="Wiebenga A."/>
            <person name="De Vries R.P."/>
            <person name="Grigoriev I.V."/>
            <person name="Mortensen U.H."/>
            <person name="Andersen M.R."/>
            <person name="Baker S.E."/>
        </authorList>
    </citation>
    <scope>NUCLEOTIDE SEQUENCE [LARGE SCALE GENOMIC DNA]</scope>
    <source>
        <strain evidence="2 3">IBT 23096</strain>
    </source>
</reference>
<evidence type="ECO:0000313" key="2">
    <source>
        <dbReference type="EMBL" id="PLB49977.1"/>
    </source>
</evidence>
<keyword evidence="3" id="KW-1185">Reference proteome</keyword>
<dbReference type="PANTHER" id="PTHR43441:SF5">
    <property type="entry name" value="FAMILY ACETYLTRANSFERASE, PUTATIVE-RELATED"/>
    <property type="match status" value="1"/>
</dbReference>
<dbReference type="Pfam" id="PF13302">
    <property type="entry name" value="Acetyltransf_3"/>
    <property type="match status" value="1"/>
</dbReference>
<name>A0A2I2GAT4_9EURO</name>
<sequence>MDSQNTNFCFPMKDLENEVVKVIPFDATKHAAAFFEATHPHPELWQYMSIGPFATVAEFIETFLNPVQSSPDQICLAIINKQAAPSPHHPDGQLAGLVTCTGASVAHRTVDLNYTIIFPAFSRQGIPTNASGLLVHYFLRSPAEGGLGLLRVQSRASAGNIASIVAMLRYGFRKEGISRWHRVLHHATQRMKVGNGRLVPGYADRDSVARDTVHLAFCWDDWQNGGREKAERVMERAARSSLLKSKL</sequence>
<feature type="domain" description="N-acetyltransferase" evidence="1">
    <location>
        <begin position="28"/>
        <end position="173"/>
    </location>
</feature>
<dbReference type="GO" id="GO:0008999">
    <property type="term" value="F:protein-N-terminal-alanine acetyltransferase activity"/>
    <property type="evidence" value="ECO:0007669"/>
    <property type="project" value="TreeGrafter"/>
</dbReference>
<dbReference type="InterPro" id="IPR000182">
    <property type="entry name" value="GNAT_dom"/>
</dbReference>
<dbReference type="PANTHER" id="PTHR43441">
    <property type="entry name" value="RIBOSOMAL-PROTEIN-SERINE ACETYLTRANSFERASE"/>
    <property type="match status" value="1"/>
</dbReference>
<dbReference type="InterPro" id="IPR051908">
    <property type="entry name" value="Ribosomal_N-acetyltransferase"/>
</dbReference>
<dbReference type="SUPFAM" id="SSF55729">
    <property type="entry name" value="Acyl-CoA N-acyltransferases (Nat)"/>
    <property type="match status" value="1"/>
</dbReference>
<dbReference type="GO" id="GO:1990189">
    <property type="term" value="F:protein N-terminal-serine acetyltransferase activity"/>
    <property type="evidence" value="ECO:0007669"/>
    <property type="project" value="TreeGrafter"/>
</dbReference>
<protein>
    <recommendedName>
        <fullName evidence="1">N-acetyltransferase domain-containing protein</fullName>
    </recommendedName>
</protein>
<dbReference type="OrthoDB" id="41238at2759"/>
<dbReference type="InterPro" id="IPR016181">
    <property type="entry name" value="Acyl_CoA_acyltransferase"/>
</dbReference>
<accession>A0A2I2GAT4</accession>
<dbReference type="GeneID" id="36551750"/>
<dbReference type="RefSeq" id="XP_024705279.1">
    <property type="nucleotide sequence ID" value="XM_024844050.1"/>
</dbReference>
<gene>
    <name evidence="2" type="ORF">P170DRAFT_354701</name>
</gene>
<evidence type="ECO:0000313" key="3">
    <source>
        <dbReference type="Proteomes" id="UP000234275"/>
    </source>
</evidence>
<dbReference type="EMBL" id="MSFO01000003">
    <property type="protein sequence ID" value="PLB49977.1"/>
    <property type="molecule type" value="Genomic_DNA"/>
</dbReference>
<dbReference type="VEuPathDB" id="FungiDB:P170DRAFT_354701"/>
<organism evidence="2 3">
    <name type="scientific">Aspergillus steynii IBT 23096</name>
    <dbReference type="NCBI Taxonomy" id="1392250"/>
    <lineage>
        <taxon>Eukaryota</taxon>
        <taxon>Fungi</taxon>
        <taxon>Dikarya</taxon>
        <taxon>Ascomycota</taxon>
        <taxon>Pezizomycotina</taxon>
        <taxon>Eurotiomycetes</taxon>
        <taxon>Eurotiomycetidae</taxon>
        <taxon>Eurotiales</taxon>
        <taxon>Aspergillaceae</taxon>
        <taxon>Aspergillus</taxon>
        <taxon>Aspergillus subgen. Circumdati</taxon>
    </lineage>
</organism>
<dbReference type="Gene3D" id="3.40.630.30">
    <property type="match status" value="1"/>
</dbReference>
<proteinExistence type="predicted"/>
<evidence type="ECO:0000259" key="1">
    <source>
        <dbReference type="Pfam" id="PF13302"/>
    </source>
</evidence>
<dbReference type="Proteomes" id="UP000234275">
    <property type="component" value="Unassembled WGS sequence"/>
</dbReference>